<evidence type="ECO:0000256" key="4">
    <source>
        <dbReference type="ARBA" id="ARBA00022519"/>
    </source>
</evidence>
<evidence type="ECO:0000313" key="12">
    <source>
        <dbReference type="Proteomes" id="UP001139477"/>
    </source>
</evidence>
<comment type="function">
    <text evidence="9">Part of the tripartite ATP-independent periplasmic (TRAP) transport system.</text>
</comment>
<feature type="transmembrane region" description="Helical" evidence="9">
    <location>
        <begin position="21"/>
        <end position="46"/>
    </location>
</feature>
<keyword evidence="2 9" id="KW-0813">Transport</keyword>
<dbReference type="RefSeq" id="WP_253331188.1">
    <property type="nucleotide sequence ID" value="NZ_JAMYXC010000112.1"/>
</dbReference>
<keyword evidence="3" id="KW-1003">Cell membrane</keyword>
<evidence type="ECO:0000256" key="2">
    <source>
        <dbReference type="ARBA" id="ARBA00022448"/>
    </source>
</evidence>
<keyword evidence="12" id="KW-1185">Reference proteome</keyword>
<dbReference type="PANTHER" id="PTHR35011:SF2">
    <property type="entry name" value="2,3-DIKETO-L-GULONATE TRAP TRANSPORTER SMALL PERMEASE PROTEIN YIAM"/>
    <property type="match status" value="1"/>
</dbReference>
<evidence type="ECO:0000256" key="8">
    <source>
        <dbReference type="ARBA" id="ARBA00038436"/>
    </source>
</evidence>
<evidence type="ECO:0000256" key="3">
    <source>
        <dbReference type="ARBA" id="ARBA00022475"/>
    </source>
</evidence>
<evidence type="ECO:0000313" key="11">
    <source>
        <dbReference type="EMBL" id="MCP1168352.1"/>
    </source>
</evidence>
<gene>
    <name evidence="11" type="ORF">NHG85_07410</name>
</gene>
<feature type="transmembrane region" description="Helical" evidence="9">
    <location>
        <begin position="52"/>
        <end position="71"/>
    </location>
</feature>
<keyword evidence="7 9" id="KW-0472">Membrane</keyword>
<evidence type="ECO:0000256" key="1">
    <source>
        <dbReference type="ARBA" id="ARBA00004429"/>
    </source>
</evidence>
<comment type="caution">
    <text evidence="11">The sequence shown here is derived from an EMBL/GenBank/DDBJ whole genome shotgun (WGS) entry which is preliminary data.</text>
</comment>
<organism evidence="11 12">
    <name type="scientific">Limimaricola litoreus</name>
    <dbReference type="NCBI Taxonomy" id="2955316"/>
    <lineage>
        <taxon>Bacteria</taxon>
        <taxon>Pseudomonadati</taxon>
        <taxon>Pseudomonadota</taxon>
        <taxon>Alphaproteobacteria</taxon>
        <taxon>Rhodobacterales</taxon>
        <taxon>Paracoccaceae</taxon>
        <taxon>Limimaricola</taxon>
    </lineage>
</organism>
<accession>A0A9X2FNA1</accession>
<dbReference type="GO" id="GO:0015740">
    <property type="term" value="P:C4-dicarboxylate transport"/>
    <property type="evidence" value="ECO:0007669"/>
    <property type="project" value="TreeGrafter"/>
</dbReference>
<keyword evidence="4 9" id="KW-0997">Cell inner membrane</keyword>
<dbReference type="Proteomes" id="UP001139477">
    <property type="component" value="Unassembled WGS sequence"/>
</dbReference>
<comment type="subcellular location">
    <subcellularLocation>
        <location evidence="1 9">Cell inner membrane</location>
        <topology evidence="1 9">Multi-pass membrane protein</topology>
    </subcellularLocation>
</comment>
<keyword evidence="6 9" id="KW-1133">Transmembrane helix</keyword>
<sequence length="195" mass="21392">MTIGSLLHRLSSGLAWVERGLLRLLVLIIATFVLLNVGLRVFGITIAWADELAVHAMILSGFIGASLMLRARIDPAVLLAHEVVPENVARVLRILVSTGSAAFGMVLFWLCLRWFDPAGLMEAGFDVAEFEMQSFNFIYTDTTPVMAVPSYWFYLVMPWFALTLSVHALTNLAEDFGLVGRRADPAGLALSEAPP</sequence>
<evidence type="ECO:0000256" key="5">
    <source>
        <dbReference type="ARBA" id="ARBA00022692"/>
    </source>
</evidence>
<feature type="transmembrane region" description="Helical" evidence="9">
    <location>
        <begin position="91"/>
        <end position="115"/>
    </location>
</feature>
<dbReference type="Pfam" id="PF04290">
    <property type="entry name" value="DctQ"/>
    <property type="match status" value="1"/>
</dbReference>
<name>A0A9X2FNA1_9RHOB</name>
<feature type="domain" description="Tripartite ATP-independent periplasmic transporters DctQ component" evidence="10">
    <location>
        <begin position="30"/>
        <end position="176"/>
    </location>
</feature>
<protein>
    <recommendedName>
        <fullName evidence="9">TRAP transporter small permease protein</fullName>
    </recommendedName>
</protein>
<evidence type="ECO:0000256" key="9">
    <source>
        <dbReference type="RuleBase" id="RU369079"/>
    </source>
</evidence>
<dbReference type="GO" id="GO:0022857">
    <property type="term" value="F:transmembrane transporter activity"/>
    <property type="evidence" value="ECO:0007669"/>
    <property type="project" value="UniProtKB-UniRule"/>
</dbReference>
<dbReference type="EMBL" id="JAMYXC010000112">
    <property type="protein sequence ID" value="MCP1168352.1"/>
    <property type="molecule type" value="Genomic_DNA"/>
</dbReference>
<evidence type="ECO:0000259" key="10">
    <source>
        <dbReference type="Pfam" id="PF04290"/>
    </source>
</evidence>
<dbReference type="GO" id="GO:0005886">
    <property type="term" value="C:plasma membrane"/>
    <property type="evidence" value="ECO:0007669"/>
    <property type="project" value="UniProtKB-SubCell"/>
</dbReference>
<proteinExistence type="inferred from homology"/>
<comment type="subunit">
    <text evidence="9">The complex comprises the extracytoplasmic solute receptor protein and the two transmembrane proteins.</text>
</comment>
<evidence type="ECO:0000256" key="6">
    <source>
        <dbReference type="ARBA" id="ARBA00022989"/>
    </source>
</evidence>
<comment type="similarity">
    <text evidence="8 9">Belongs to the TRAP transporter small permease family.</text>
</comment>
<dbReference type="InterPro" id="IPR007387">
    <property type="entry name" value="TRAP_DctQ"/>
</dbReference>
<reference evidence="11" key="1">
    <citation type="submission" date="2022-06" db="EMBL/GenBank/DDBJ databases">
        <title>Limimaricola sediminis sp. nov., isolated from an intertidal sediment.</title>
        <authorList>
            <person name="Shao X."/>
        </authorList>
    </citation>
    <scope>NUCLEOTIDE SEQUENCE</scope>
    <source>
        <strain evidence="11">ASW11-118</strain>
    </source>
</reference>
<feature type="transmembrane region" description="Helical" evidence="9">
    <location>
        <begin position="151"/>
        <end position="172"/>
    </location>
</feature>
<dbReference type="AlphaFoldDB" id="A0A9X2FNA1"/>
<keyword evidence="5 9" id="KW-0812">Transmembrane</keyword>
<evidence type="ECO:0000256" key="7">
    <source>
        <dbReference type="ARBA" id="ARBA00023136"/>
    </source>
</evidence>
<dbReference type="InterPro" id="IPR055348">
    <property type="entry name" value="DctQ"/>
</dbReference>
<dbReference type="PANTHER" id="PTHR35011">
    <property type="entry name" value="2,3-DIKETO-L-GULONATE TRAP TRANSPORTER SMALL PERMEASE PROTEIN YIAM"/>
    <property type="match status" value="1"/>
</dbReference>